<evidence type="ECO:0000313" key="3">
    <source>
        <dbReference type="Proteomes" id="UP000055048"/>
    </source>
</evidence>
<dbReference type="AlphaFoldDB" id="A0A0V0T5H5"/>
<dbReference type="Proteomes" id="UP000055048">
    <property type="component" value="Unassembled WGS sequence"/>
</dbReference>
<accession>A0A0V0T5H5</accession>
<evidence type="ECO:0000313" key="2">
    <source>
        <dbReference type="EMBL" id="KRX34266.1"/>
    </source>
</evidence>
<proteinExistence type="predicted"/>
<gene>
    <name evidence="2" type="ORF">T05_1216</name>
</gene>
<feature type="region of interest" description="Disordered" evidence="1">
    <location>
        <begin position="1"/>
        <end position="45"/>
    </location>
</feature>
<comment type="caution">
    <text evidence="2">The sequence shown here is derived from an EMBL/GenBank/DDBJ whole genome shotgun (WGS) entry which is preliminary data.</text>
</comment>
<sequence length="45" mass="4995">MQNHHLKGGIKLALASDTSTLQETAPRDHHRPPMDSLMPHRPPSS</sequence>
<dbReference type="EMBL" id="JYDJ01000598">
    <property type="protein sequence ID" value="KRX34266.1"/>
    <property type="molecule type" value="Genomic_DNA"/>
</dbReference>
<evidence type="ECO:0000256" key="1">
    <source>
        <dbReference type="SAM" id="MobiDB-lite"/>
    </source>
</evidence>
<protein>
    <submittedName>
        <fullName evidence="2">Uncharacterized protein</fullName>
    </submittedName>
</protein>
<name>A0A0V0T5H5_9BILA</name>
<organism evidence="2 3">
    <name type="scientific">Trichinella murrelli</name>
    <dbReference type="NCBI Taxonomy" id="144512"/>
    <lineage>
        <taxon>Eukaryota</taxon>
        <taxon>Metazoa</taxon>
        <taxon>Ecdysozoa</taxon>
        <taxon>Nematoda</taxon>
        <taxon>Enoplea</taxon>
        <taxon>Dorylaimia</taxon>
        <taxon>Trichinellida</taxon>
        <taxon>Trichinellidae</taxon>
        <taxon>Trichinella</taxon>
    </lineage>
</organism>
<reference evidence="2 3" key="1">
    <citation type="submission" date="2015-01" db="EMBL/GenBank/DDBJ databases">
        <title>Evolution of Trichinella species and genotypes.</title>
        <authorList>
            <person name="Korhonen P.K."/>
            <person name="Edoardo P."/>
            <person name="Giuseppe L.R."/>
            <person name="Gasser R.B."/>
        </authorList>
    </citation>
    <scope>NUCLEOTIDE SEQUENCE [LARGE SCALE GENOMIC DNA]</scope>
    <source>
        <strain evidence="2">ISS417</strain>
    </source>
</reference>
<keyword evidence="3" id="KW-1185">Reference proteome</keyword>